<proteinExistence type="predicted"/>
<dbReference type="PaxDb" id="35128-Thaps21453"/>
<dbReference type="Proteomes" id="UP000001449">
    <property type="component" value="Chromosome 2"/>
</dbReference>
<dbReference type="KEGG" id="tps:THAPSDRAFT_21453"/>
<keyword evidence="2" id="KW-1133">Transmembrane helix</keyword>
<evidence type="ECO:0000256" key="2">
    <source>
        <dbReference type="SAM" id="Phobius"/>
    </source>
</evidence>
<name>B8BVC2_THAPS</name>
<dbReference type="RefSeq" id="XP_002287994.1">
    <property type="nucleotide sequence ID" value="XM_002287958.1"/>
</dbReference>
<keyword evidence="4" id="KW-1185">Reference proteome</keyword>
<sequence>MYTSLLFTNCVTLNFYSIFLFCDIKRNLINYTPVPKAIVFAGFLAGFIFYLCVGNYQRAKRAMDRQRIRRMELEEEKRALALSPGGGGRSVGINSSRRRMVNGNENYDSPRSNYSGSSSMYTDEKGLAVGVGGVAVVGNNSNNLLLGGDGNAGSRFAVPQQRAQAPPRDLLGDDYGGRGGFANIQAAASGEMSV</sequence>
<dbReference type="InParanoid" id="B8BVC2"/>
<evidence type="ECO:0000313" key="4">
    <source>
        <dbReference type="Proteomes" id="UP000001449"/>
    </source>
</evidence>
<feature type="transmembrane region" description="Helical" evidence="2">
    <location>
        <begin position="37"/>
        <end position="56"/>
    </location>
</feature>
<reference evidence="3 4" key="2">
    <citation type="journal article" date="2008" name="Nature">
        <title>The Phaeodactylum genome reveals the evolutionary history of diatom genomes.</title>
        <authorList>
            <person name="Bowler C."/>
            <person name="Allen A.E."/>
            <person name="Badger J.H."/>
            <person name="Grimwood J."/>
            <person name="Jabbari K."/>
            <person name="Kuo A."/>
            <person name="Maheswari U."/>
            <person name="Martens C."/>
            <person name="Maumus F."/>
            <person name="Otillar R.P."/>
            <person name="Rayko E."/>
            <person name="Salamov A."/>
            <person name="Vandepoele K."/>
            <person name="Beszteri B."/>
            <person name="Gruber A."/>
            <person name="Heijde M."/>
            <person name="Katinka M."/>
            <person name="Mock T."/>
            <person name="Valentin K."/>
            <person name="Verret F."/>
            <person name="Berges J.A."/>
            <person name="Brownlee C."/>
            <person name="Cadoret J.P."/>
            <person name="Chiovitti A."/>
            <person name="Choi C.J."/>
            <person name="Coesel S."/>
            <person name="De Martino A."/>
            <person name="Detter J.C."/>
            <person name="Durkin C."/>
            <person name="Falciatore A."/>
            <person name="Fournet J."/>
            <person name="Haruta M."/>
            <person name="Huysman M.J."/>
            <person name="Jenkins B.D."/>
            <person name="Jiroutova K."/>
            <person name="Jorgensen R.E."/>
            <person name="Joubert Y."/>
            <person name="Kaplan A."/>
            <person name="Kroger N."/>
            <person name="Kroth P.G."/>
            <person name="La Roche J."/>
            <person name="Lindquist E."/>
            <person name="Lommer M."/>
            <person name="Martin-Jezequel V."/>
            <person name="Lopez P.J."/>
            <person name="Lucas S."/>
            <person name="Mangogna M."/>
            <person name="McGinnis K."/>
            <person name="Medlin L.K."/>
            <person name="Montsant A."/>
            <person name="Oudot-Le Secq M.P."/>
            <person name="Napoli C."/>
            <person name="Obornik M."/>
            <person name="Parker M.S."/>
            <person name="Petit J.L."/>
            <person name="Porcel B.M."/>
            <person name="Poulsen N."/>
            <person name="Robison M."/>
            <person name="Rychlewski L."/>
            <person name="Rynearson T.A."/>
            <person name="Schmutz J."/>
            <person name="Shapiro H."/>
            <person name="Siaut M."/>
            <person name="Stanley M."/>
            <person name="Sussman M.R."/>
            <person name="Taylor A.R."/>
            <person name="Vardi A."/>
            <person name="von Dassow P."/>
            <person name="Vyverman W."/>
            <person name="Willis A."/>
            <person name="Wyrwicz L.S."/>
            <person name="Rokhsar D.S."/>
            <person name="Weissenbach J."/>
            <person name="Armbrust E.V."/>
            <person name="Green B.R."/>
            <person name="Van de Peer Y."/>
            <person name="Grigoriev I.V."/>
        </authorList>
    </citation>
    <scope>NUCLEOTIDE SEQUENCE [LARGE SCALE GENOMIC DNA]</scope>
    <source>
        <strain evidence="3 4">CCMP1335</strain>
    </source>
</reference>
<dbReference type="HOGENOM" id="CLU_1405120_0_0_1"/>
<evidence type="ECO:0000313" key="3">
    <source>
        <dbReference type="EMBL" id="EED95437.1"/>
    </source>
</evidence>
<dbReference type="GeneID" id="7452310"/>
<keyword evidence="2" id="KW-0812">Transmembrane</keyword>
<dbReference type="AlphaFoldDB" id="B8BVC2"/>
<feature type="region of interest" description="Disordered" evidence="1">
    <location>
        <begin position="82"/>
        <end position="116"/>
    </location>
</feature>
<reference evidence="3 4" key="1">
    <citation type="journal article" date="2004" name="Science">
        <title>The genome of the diatom Thalassiosira pseudonana: ecology, evolution, and metabolism.</title>
        <authorList>
            <person name="Armbrust E.V."/>
            <person name="Berges J.A."/>
            <person name="Bowler C."/>
            <person name="Green B.R."/>
            <person name="Martinez D."/>
            <person name="Putnam N.H."/>
            <person name="Zhou S."/>
            <person name="Allen A.E."/>
            <person name="Apt K.E."/>
            <person name="Bechner M."/>
            <person name="Brzezinski M.A."/>
            <person name="Chaal B.K."/>
            <person name="Chiovitti A."/>
            <person name="Davis A.K."/>
            <person name="Demarest M.S."/>
            <person name="Detter J.C."/>
            <person name="Glavina T."/>
            <person name="Goodstein D."/>
            <person name="Hadi M.Z."/>
            <person name="Hellsten U."/>
            <person name="Hildebrand M."/>
            <person name="Jenkins B.D."/>
            <person name="Jurka J."/>
            <person name="Kapitonov V.V."/>
            <person name="Kroger N."/>
            <person name="Lau W.W."/>
            <person name="Lane T.W."/>
            <person name="Larimer F.W."/>
            <person name="Lippmeier J.C."/>
            <person name="Lucas S."/>
            <person name="Medina M."/>
            <person name="Montsant A."/>
            <person name="Obornik M."/>
            <person name="Parker M.S."/>
            <person name="Palenik B."/>
            <person name="Pazour G.J."/>
            <person name="Richardson P.M."/>
            <person name="Rynearson T.A."/>
            <person name="Saito M.A."/>
            <person name="Schwartz D.C."/>
            <person name="Thamatrakoln K."/>
            <person name="Valentin K."/>
            <person name="Vardi A."/>
            <person name="Wilkerson F.P."/>
            <person name="Rokhsar D.S."/>
        </authorList>
    </citation>
    <scope>NUCLEOTIDE SEQUENCE [LARGE SCALE GENOMIC DNA]</scope>
    <source>
        <strain evidence="3 4">CCMP1335</strain>
    </source>
</reference>
<dbReference type="EMBL" id="CM000639">
    <property type="protein sequence ID" value="EED95437.1"/>
    <property type="molecule type" value="Genomic_DNA"/>
</dbReference>
<organism evidence="3 4">
    <name type="scientific">Thalassiosira pseudonana</name>
    <name type="common">Marine diatom</name>
    <name type="synonym">Cyclotella nana</name>
    <dbReference type="NCBI Taxonomy" id="35128"/>
    <lineage>
        <taxon>Eukaryota</taxon>
        <taxon>Sar</taxon>
        <taxon>Stramenopiles</taxon>
        <taxon>Ochrophyta</taxon>
        <taxon>Bacillariophyta</taxon>
        <taxon>Coscinodiscophyceae</taxon>
        <taxon>Thalassiosirophycidae</taxon>
        <taxon>Thalassiosirales</taxon>
        <taxon>Thalassiosiraceae</taxon>
        <taxon>Thalassiosira</taxon>
    </lineage>
</organism>
<accession>B8BVC2</accession>
<gene>
    <name evidence="3" type="ORF">THAPSDRAFT_21453</name>
</gene>
<evidence type="ECO:0000256" key="1">
    <source>
        <dbReference type="SAM" id="MobiDB-lite"/>
    </source>
</evidence>
<protein>
    <submittedName>
        <fullName evidence="3">Uncharacterized protein</fullName>
    </submittedName>
</protein>
<keyword evidence="2" id="KW-0472">Membrane</keyword>
<feature type="compositionally biased region" description="Polar residues" evidence="1">
    <location>
        <begin position="103"/>
        <end position="116"/>
    </location>
</feature>